<dbReference type="PROSITE" id="PS00198">
    <property type="entry name" value="4FE4S_FER_1"/>
    <property type="match status" value="1"/>
</dbReference>
<dbReference type="InterPro" id="IPR050294">
    <property type="entry name" value="RnfB_subfamily"/>
</dbReference>
<dbReference type="EMBL" id="JAVDUP010000015">
    <property type="protein sequence ID" value="MDR6904219.1"/>
    <property type="molecule type" value="Genomic_DNA"/>
</dbReference>
<comment type="caution">
    <text evidence="14">The sequence shown here is derived from an EMBL/GenBank/DDBJ whole genome shotgun (WGS) entry which is preliminary data.</text>
</comment>
<evidence type="ECO:0000256" key="11">
    <source>
        <dbReference type="ARBA" id="ARBA00023014"/>
    </source>
</evidence>
<dbReference type="Gene3D" id="3.30.70.20">
    <property type="match status" value="1"/>
</dbReference>
<dbReference type="Proteomes" id="UP001250791">
    <property type="component" value="Unassembled WGS sequence"/>
</dbReference>
<dbReference type="PROSITE" id="PS51379">
    <property type="entry name" value="4FE4S_FER_2"/>
    <property type="match status" value="1"/>
</dbReference>
<keyword evidence="6 12" id="KW-0004">4Fe-4S</keyword>
<keyword evidence="15" id="KW-1185">Reference proteome</keyword>
<comment type="cofactor">
    <cofactor evidence="2 12">
        <name>[4Fe-4S] cluster</name>
        <dbReference type="ChEBI" id="CHEBI:49883"/>
    </cofactor>
</comment>
<evidence type="ECO:0000256" key="7">
    <source>
        <dbReference type="ARBA" id="ARBA00022723"/>
    </source>
</evidence>
<evidence type="ECO:0000256" key="9">
    <source>
        <dbReference type="ARBA" id="ARBA00022982"/>
    </source>
</evidence>
<keyword evidence="7 12" id="KW-0479">Metal-binding</keyword>
<keyword evidence="11 12" id="KW-0411">Iron-sulfur</keyword>
<proteinExistence type="predicted"/>
<evidence type="ECO:0000256" key="12">
    <source>
        <dbReference type="RuleBase" id="RU365098"/>
    </source>
</evidence>
<comment type="function">
    <text evidence="3 12">Ferredoxins are iron-sulfur proteins that transfer electrons in a wide variety of metabolic reactions.</text>
</comment>
<evidence type="ECO:0000256" key="5">
    <source>
        <dbReference type="ARBA" id="ARBA00022448"/>
    </source>
</evidence>
<dbReference type="RefSeq" id="WP_112411148.1">
    <property type="nucleotide sequence ID" value="NZ_JAVDUP010000015.1"/>
</dbReference>
<dbReference type="PRINTS" id="PR00354">
    <property type="entry name" value="7FE8SFRDOXIN"/>
</dbReference>
<dbReference type="PANTHER" id="PTHR42859">
    <property type="entry name" value="OXIDOREDUCTASE"/>
    <property type="match status" value="1"/>
</dbReference>
<keyword evidence="8" id="KW-0677">Repeat</keyword>
<evidence type="ECO:0000256" key="10">
    <source>
        <dbReference type="ARBA" id="ARBA00023004"/>
    </source>
</evidence>
<evidence type="ECO:0000313" key="15">
    <source>
        <dbReference type="Proteomes" id="UP001250791"/>
    </source>
</evidence>
<organism evidence="14 15">
    <name type="scientific">Rhizobium miluonense</name>
    <dbReference type="NCBI Taxonomy" id="411945"/>
    <lineage>
        <taxon>Bacteria</taxon>
        <taxon>Pseudomonadati</taxon>
        <taxon>Pseudomonadota</taxon>
        <taxon>Alphaproteobacteria</taxon>
        <taxon>Hyphomicrobiales</taxon>
        <taxon>Rhizobiaceae</taxon>
        <taxon>Rhizobium/Agrobacterium group</taxon>
        <taxon>Rhizobium</taxon>
    </lineage>
</organism>
<name>A0ABU1SYZ3_9HYPH</name>
<gene>
    <name evidence="14" type="ORF">J2W52_005854</name>
</gene>
<dbReference type="InterPro" id="IPR017896">
    <property type="entry name" value="4Fe4S_Fe-S-bd"/>
</dbReference>
<reference evidence="14 15" key="1">
    <citation type="submission" date="2023-07" db="EMBL/GenBank/DDBJ databases">
        <title>Sorghum-associated microbial communities from plants grown in Nebraska, USA.</title>
        <authorList>
            <person name="Schachtman D."/>
        </authorList>
    </citation>
    <scope>NUCLEOTIDE SEQUENCE [LARGE SCALE GENOMIC DNA]</scope>
    <source>
        <strain evidence="14 15">3199</strain>
    </source>
</reference>
<feature type="domain" description="4Fe-4S ferredoxin-type" evidence="13">
    <location>
        <begin position="31"/>
        <end position="60"/>
    </location>
</feature>
<evidence type="ECO:0000256" key="4">
    <source>
        <dbReference type="ARBA" id="ARBA00013529"/>
    </source>
</evidence>
<evidence type="ECO:0000256" key="8">
    <source>
        <dbReference type="ARBA" id="ARBA00022737"/>
    </source>
</evidence>
<evidence type="ECO:0000256" key="2">
    <source>
        <dbReference type="ARBA" id="ARBA00001966"/>
    </source>
</evidence>
<keyword evidence="9 12" id="KW-0249">Electron transport</keyword>
<dbReference type="SUPFAM" id="SSF54862">
    <property type="entry name" value="4Fe-4S ferredoxins"/>
    <property type="match status" value="1"/>
</dbReference>
<keyword evidence="10 12" id="KW-0408">Iron</keyword>
<evidence type="ECO:0000259" key="13">
    <source>
        <dbReference type="PROSITE" id="PS51379"/>
    </source>
</evidence>
<dbReference type="NCBIfam" id="NF045480">
    <property type="entry name" value="FdxA_Actino"/>
    <property type="match status" value="1"/>
</dbReference>
<dbReference type="Pfam" id="PF00037">
    <property type="entry name" value="Fer4"/>
    <property type="match status" value="1"/>
</dbReference>
<dbReference type="InterPro" id="IPR017900">
    <property type="entry name" value="4Fe4S_Fe_S_CS"/>
</dbReference>
<evidence type="ECO:0000313" key="14">
    <source>
        <dbReference type="EMBL" id="MDR6904219.1"/>
    </source>
</evidence>
<keyword evidence="5 12" id="KW-0813">Transport</keyword>
<accession>A0ABU1SYZ3</accession>
<sequence>MAYVITEPCIDTKDGACTVACPVDCIYEGGRMFYIQPEECINCGLCLSVCPVDAILWDEEMPAERLFLRDVNRDFFAEDVTGWGAPGGWDKSRTTSLDHPFVTAYQRPSEARIS</sequence>
<dbReference type="PANTHER" id="PTHR42859:SF2">
    <property type="entry name" value="FERREDOXIN"/>
    <property type="match status" value="1"/>
</dbReference>
<evidence type="ECO:0000256" key="1">
    <source>
        <dbReference type="ARBA" id="ARBA00001927"/>
    </source>
</evidence>
<protein>
    <recommendedName>
        <fullName evidence="4 12">Ferredoxin</fullName>
    </recommendedName>
</protein>
<dbReference type="InterPro" id="IPR000813">
    <property type="entry name" value="7Fe_ferredoxin"/>
</dbReference>
<dbReference type="InterPro" id="IPR054830">
    <property type="entry name" value="FdxA_Actino"/>
</dbReference>
<comment type="cofactor">
    <cofactor evidence="1">
        <name>[3Fe-4S] cluster</name>
        <dbReference type="ChEBI" id="CHEBI:21137"/>
    </cofactor>
</comment>
<evidence type="ECO:0000256" key="6">
    <source>
        <dbReference type="ARBA" id="ARBA00022485"/>
    </source>
</evidence>
<evidence type="ECO:0000256" key="3">
    <source>
        <dbReference type="ARBA" id="ARBA00003532"/>
    </source>
</evidence>